<reference evidence="1 2" key="1">
    <citation type="submission" date="2015-03" db="EMBL/GenBank/DDBJ databases">
        <title>Genome sequence of Kiloniella sp. P1-1, isolated from the gut microflora of Pacific white shrimp, Penaeus vannamei.</title>
        <authorList>
            <person name="Shao Z."/>
            <person name="Wang L."/>
            <person name="Li X."/>
        </authorList>
    </citation>
    <scope>NUCLEOTIDE SEQUENCE [LARGE SCALE GENOMIC DNA]</scope>
    <source>
        <strain evidence="1 2">P1-1</strain>
    </source>
</reference>
<dbReference type="EMBL" id="LANI01000025">
    <property type="protein sequence ID" value="KKJ75833.1"/>
    <property type="molecule type" value="Genomic_DNA"/>
</dbReference>
<name>A0A0M2R8G7_9PROT</name>
<comment type="caution">
    <text evidence="1">The sequence shown here is derived from an EMBL/GenBank/DDBJ whole genome shotgun (WGS) entry which is preliminary data.</text>
</comment>
<evidence type="ECO:0000313" key="1">
    <source>
        <dbReference type="EMBL" id="KKJ75833.1"/>
    </source>
</evidence>
<gene>
    <name evidence="1" type="ORF">WH95_16560</name>
</gene>
<proteinExistence type="predicted"/>
<sequence>MTACCLGSKFVNESDKTNQQNLATAKGHNEALNFYIRHLSSMLFGQDITVIKKAIHAHKTVN</sequence>
<dbReference type="STRING" id="1549748.WH95_16560"/>
<accession>A0A0M2R8G7</accession>
<organism evidence="1 2">
    <name type="scientific">Kiloniella litopenaei</name>
    <dbReference type="NCBI Taxonomy" id="1549748"/>
    <lineage>
        <taxon>Bacteria</taxon>
        <taxon>Pseudomonadati</taxon>
        <taxon>Pseudomonadota</taxon>
        <taxon>Alphaproteobacteria</taxon>
        <taxon>Rhodospirillales</taxon>
        <taxon>Kiloniellaceae</taxon>
        <taxon>Kiloniella</taxon>
    </lineage>
</organism>
<evidence type="ECO:0000313" key="2">
    <source>
        <dbReference type="Proteomes" id="UP000034491"/>
    </source>
</evidence>
<keyword evidence="2" id="KW-1185">Reference proteome</keyword>
<dbReference type="AlphaFoldDB" id="A0A0M2R8G7"/>
<dbReference type="Proteomes" id="UP000034491">
    <property type="component" value="Unassembled WGS sequence"/>
</dbReference>
<protein>
    <submittedName>
        <fullName evidence="1">Uncharacterized protein</fullName>
    </submittedName>
</protein>